<dbReference type="GO" id="GO:0004035">
    <property type="term" value="F:alkaline phosphatase activity"/>
    <property type="evidence" value="ECO:0007669"/>
    <property type="project" value="UniProtKB-ARBA"/>
</dbReference>
<organism evidence="9 10">
    <name type="scientific">Catenaria anguillulae PL171</name>
    <dbReference type="NCBI Taxonomy" id="765915"/>
    <lineage>
        <taxon>Eukaryota</taxon>
        <taxon>Fungi</taxon>
        <taxon>Fungi incertae sedis</taxon>
        <taxon>Blastocladiomycota</taxon>
        <taxon>Blastocladiomycetes</taxon>
        <taxon>Blastocladiales</taxon>
        <taxon>Catenariaceae</taxon>
        <taxon>Catenaria</taxon>
    </lineage>
</organism>
<evidence type="ECO:0000256" key="1">
    <source>
        <dbReference type="ARBA" id="ARBA00022801"/>
    </source>
</evidence>
<feature type="binding site" evidence="8">
    <location>
        <position position="23"/>
    </location>
    <ligand>
        <name>Mg(2+)</name>
        <dbReference type="ChEBI" id="CHEBI:18420"/>
    </ligand>
</feature>
<dbReference type="FunFam" id="3.40.50.1000:FF:000039">
    <property type="entry name" value="Phosphoglycolate phosphatase"/>
    <property type="match status" value="1"/>
</dbReference>
<dbReference type="Pfam" id="PF13344">
    <property type="entry name" value="Hydrolase_6"/>
    <property type="match status" value="1"/>
</dbReference>
<gene>
    <name evidence="9" type="ORF">BCR44DRAFT_37869</name>
</gene>
<dbReference type="PANTHER" id="PTHR19288">
    <property type="entry name" value="4-NITROPHENYLPHOSPHATASE-RELATED"/>
    <property type="match status" value="1"/>
</dbReference>
<comment type="catalytic activity">
    <reaction evidence="2 5">
        <text>4-nitrophenyl phosphate + H2O = 4-nitrophenol + phosphate + H(+)</text>
        <dbReference type="Rhea" id="RHEA:21664"/>
        <dbReference type="ChEBI" id="CHEBI:15377"/>
        <dbReference type="ChEBI" id="CHEBI:15378"/>
        <dbReference type="ChEBI" id="CHEBI:43474"/>
        <dbReference type="ChEBI" id="CHEBI:57917"/>
        <dbReference type="ChEBI" id="CHEBI:61146"/>
        <dbReference type="EC" id="3.1.3.41"/>
    </reaction>
</comment>
<comment type="caution">
    <text evidence="9">The sequence shown here is derived from an EMBL/GenBank/DDBJ whole genome shotgun (WGS) entry which is preliminary data.</text>
</comment>
<dbReference type="InterPro" id="IPR006357">
    <property type="entry name" value="HAD-SF_hydro_IIA"/>
</dbReference>
<feature type="binding site" evidence="8">
    <location>
        <position position="244"/>
    </location>
    <ligand>
        <name>Mg(2+)</name>
        <dbReference type="ChEBI" id="CHEBI:18420"/>
    </ligand>
</feature>
<keyword evidence="8" id="KW-0479">Metal-binding</keyword>
<evidence type="ECO:0000256" key="3">
    <source>
        <dbReference type="ARBA" id="ARBA00066659"/>
    </source>
</evidence>
<evidence type="ECO:0000313" key="9">
    <source>
        <dbReference type="EMBL" id="ORZ39292.1"/>
    </source>
</evidence>
<dbReference type="GO" id="GO:0005737">
    <property type="term" value="C:cytoplasm"/>
    <property type="evidence" value="ECO:0007669"/>
    <property type="project" value="TreeGrafter"/>
</dbReference>
<dbReference type="SUPFAM" id="SSF56784">
    <property type="entry name" value="HAD-like"/>
    <property type="match status" value="1"/>
</dbReference>
<evidence type="ECO:0000256" key="8">
    <source>
        <dbReference type="PIRSR" id="PIRSR000915-3"/>
    </source>
</evidence>
<dbReference type="GO" id="GO:0008967">
    <property type="term" value="F:phosphoglycolate phosphatase activity"/>
    <property type="evidence" value="ECO:0007669"/>
    <property type="project" value="TreeGrafter"/>
</dbReference>
<dbReference type="InterPro" id="IPR036412">
    <property type="entry name" value="HAD-like_sf"/>
</dbReference>
<dbReference type="AlphaFoldDB" id="A0A1Y2I1K3"/>
<feature type="active site" description="Nucleophile" evidence="6">
    <location>
        <position position="25"/>
    </location>
</feature>
<keyword evidence="8" id="KW-0460">Magnesium</keyword>
<comment type="cofactor">
    <cofactor evidence="8">
        <name>Mg(2+)</name>
        <dbReference type="ChEBI" id="CHEBI:18420"/>
    </cofactor>
    <text evidence="8">Divalent metal ions. Mg(2+) is the most effective.</text>
</comment>
<evidence type="ECO:0000256" key="2">
    <source>
        <dbReference type="ARBA" id="ARBA00050247"/>
    </source>
</evidence>
<accession>A0A1Y2I1K3</accession>
<keyword evidence="1 5" id="KW-0378">Hydrolase</keyword>
<dbReference type="EC" id="3.1.3.41" evidence="3 5"/>
<feature type="binding site" evidence="8">
    <location>
        <position position="25"/>
    </location>
    <ligand>
        <name>Mg(2+)</name>
        <dbReference type="ChEBI" id="CHEBI:18420"/>
    </ligand>
</feature>
<dbReference type="PIRSF" id="PIRSF000915">
    <property type="entry name" value="PGP-type_phosphatase"/>
    <property type="match status" value="1"/>
</dbReference>
<dbReference type="Pfam" id="PF13242">
    <property type="entry name" value="Hydrolase_like"/>
    <property type="match status" value="1"/>
</dbReference>
<evidence type="ECO:0000256" key="4">
    <source>
        <dbReference type="ARBA" id="ARBA00069197"/>
    </source>
</evidence>
<evidence type="ECO:0000313" key="10">
    <source>
        <dbReference type="Proteomes" id="UP000193411"/>
    </source>
</evidence>
<keyword evidence="10" id="KW-1185">Reference proteome</keyword>
<dbReference type="NCBIfam" id="TIGR01452">
    <property type="entry name" value="PGP_euk"/>
    <property type="match status" value="1"/>
</dbReference>
<dbReference type="EMBL" id="MCFL01000006">
    <property type="protein sequence ID" value="ORZ39292.1"/>
    <property type="molecule type" value="Genomic_DNA"/>
</dbReference>
<dbReference type="NCBIfam" id="TIGR01460">
    <property type="entry name" value="HAD-SF-IIA"/>
    <property type="match status" value="1"/>
</dbReference>
<dbReference type="PANTHER" id="PTHR19288:SF46">
    <property type="entry name" value="HALOACID DEHALOGENASE-LIKE HYDROLASE DOMAIN-CONTAINING PROTEIN 2"/>
    <property type="match status" value="1"/>
</dbReference>
<dbReference type="OrthoDB" id="413953at2759"/>
<reference evidence="9 10" key="1">
    <citation type="submission" date="2016-07" db="EMBL/GenBank/DDBJ databases">
        <title>Pervasive Adenine N6-methylation of Active Genes in Fungi.</title>
        <authorList>
            <consortium name="DOE Joint Genome Institute"/>
            <person name="Mondo S.J."/>
            <person name="Dannebaum R.O."/>
            <person name="Kuo R.C."/>
            <person name="Labutti K."/>
            <person name="Haridas S."/>
            <person name="Kuo A."/>
            <person name="Salamov A."/>
            <person name="Ahrendt S.R."/>
            <person name="Lipzen A."/>
            <person name="Sullivan W."/>
            <person name="Andreopoulos W.B."/>
            <person name="Clum A."/>
            <person name="Lindquist E."/>
            <person name="Daum C."/>
            <person name="Ramamoorthy G.K."/>
            <person name="Gryganskyi A."/>
            <person name="Culley D."/>
            <person name="Magnuson J.K."/>
            <person name="James T.Y."/>
            <person name="O'Malley M.A."/>
            <person name="Stajich J.E."/>
            <person name="Spatafora J.W."/>
            <person name="Visel A."/>
            <person name="Grigoriev I.V."/>
        </authorList>
    </citation>
    <scope>NUCLEOTIDE SEQUENCE [LARGE SCALE GENOMIC DNA]</scope>
    <source>
        <strain evidence="9 10">PL171</strain>
    </source>
</reference>
<protein>
    <recommendedName>
        <fullName evidence="4 5">4-nitrophenylphosphatase</fullName>
        <shortName evidence="5">PNPPase</shortName>
        <ecNumber evidence="3 5">3.1.3.41</ecNumber>
    </recommendedName>
</protein>
<dbReference type="GO" id="GO:0046872">
    <property type="term" value="F:metal ion binding"/>
    <property type="evidence" value="ECO:0007669"/>
    <property type="project" value="UniProtKB-KW"/>
</dbReference>
<evidence type="ECO:0000256" key="5">
    <source>
        <dbReference type="PIRNR" id="PIRNR000915"/>
    </source>
</evidence>
<name>A0A1Y2I1K3_9FUNG</name>
<evidence type="ECO:0000256" key="6">
    <source>
        <dbReference type="PIRSR" id="PIRSR000915-1"/>
    </source>
</evidence>
<sequence length="297" mass="32354">MKHLTTPADFHAFIDSFDTLLADMDGCILLGNTLIPGVDSTLAYLRSLGKRIIFVTNNSSKSRAAYVAKLSGMGLHGVTEDEIFGSSYAAACYLDETQFPRDKYVYMLGQEGMQAELEAQGFKTCGGLEDKDIKFTGMDDLTSIQPDPKVGAVLCGFDGWINYTKLAKAHTYLQDPNVKFLATNSDSTYPVGSRTFPGSGSLYTPLVASTGRHPVVLGKPHSTMLKVILDKYHLNPERTCMVGDRLDTDILFGKNGGCKTLLVMTGVTKEHTLMSEDNKIRPDFVLQSLGDLAAIAK</sequence>
<dbReference type="Gene3D" id="3.40.50.1000">
    <property type="entry name" value="HAD superfamily/HAD-like"/>
    <property type="match status" value="2"/>
</dbReference>
<dbReference type="Proteomes" id="UP000193411">
    <property type="component" value="Unassembled WGS sequence"/>
</dbReference>
<dbReference type="InterPro" id="IPR006349">
    <property type="entry name" value="PGP_euk"/>
</dbReference>
<dbReference type="InterPro" id="IPR023214">
    <property type="entry name" value="HAD_sf"/>
</dbReference>
<feature type="active site" description="Nucleophile" evidence="6">
    <location>
        <position position="23"/>
    </location>
</feature>
<proteinExistence type="predicted"/>
<evidence type="ECO:0000256" key="7">
    <source>
        <dbReference type="PIRSR" id="PIRSR000915-2"/>
    </source>
</evidence>
<dbReference type="STRING" id="765915.A0A1Y2I1K3"/>
<feature type="binding site" evidence="7">
    <location>
        <position position="219"/>
    </location>
    <ligand>
        <name>substrate</name>
    </ligand>
</feature>